<dbReference type="AlphaFoldDB" id="A0A6J6MMC9"/>
<dbReference type="EMBL" id="CAEZXB010000010">
    <property type="protein sequence ID" value="CAB4675441.1"/>
    <property type="molecule type" value="Genomic_DNA"/>
</dbReference>
<name>A0A6J6MMC9_9ZZZZ</name>
<dbReference type="GO" id="GO:0065002">
    <property type="term" value="P:intracellular protein transmembrane transport"/>
    <property type="evidence" value="ECO:0007669"/>
    <property type="project" value="TreeGrafter"/>
</dbReference>
<dbReference type="GO" id="GO:0033281">
    <property type="term" value="C:TAT protein transport complex"/>
    <property type="evidence" value="ECO:0007669"/>
    <property type="project" value="TreeGrafter"/>
</dbReference>
<dbReference type="HAMAP" id="MF_00902">
    <property type="entry name" value="TatC"/>
    <property type="match status" value="1"/>
</dbReference>
<organism evidence="6">
    <name type="scientific">freshwater metagenome</name>
    <dbReference type="NCBI Taxonomy" id="449393"/>
    <lineage>
        <taxon>unclassified sequences</taxon>
        <taxon>metagenomes</taxon>
        <taxon>ecological metagenomes</taxon>
    </lineage>
</organism>
<gene>
    <name evidence="6" type="ORF">UFOPK2342_00744</name>
    <name evidence="7" type="ORF">UFOPK3266_00467</name>
</gene>
<feature type="transmembrane region" description="Helical" evidence="5">
    <location>
        <begin position="71"/>
        <end position="92"/>
    </location>
</feature>
<protein>
    <submittedName>
        <fullName evidence="6">Unannotated protein</fullName>
    </submittedName>
</protein>
<evidence type="ECO:0000313" key="6">
    <source>
        <dbReference type="EMBL" id="CAB4675441.1"/>
    </source>
</evidence>
<dbReference type="NCBIfam" id="TIGR00945">
    <property type="entry name" value="tatC"/>
    <property type="match status" value="1"/>
</dbReference>
<sequence>MPLAEHLRELRRRIGRSALAILLLTSVGWVYYDQIIAFLASPICDLNHAKATCGSLYINGVLGPLNLQLKVALTGGVILAAPIWLYQLWAYLAPGLHRREKKWAIIFAATATPLFAAGSYLSYLVLPQAIKILLGFTPGTLNNLIKFDDYLDFVLRMILVFGLSFELPLVLIALSLANLLTVKRMLAWWRGAVFCIFLFVAVFTPTGDPLTMVLLAAPLIVLYFLAIFVSWIIEFRRRKRSTT</sequence>
<keyword evidence="3 5" id="KW-1133">Transmembrane helix</keyword>
<reference evidence="6" key="1">
    <citation type="submission" date="2020-05" db="EMBL/GenBank/DDBJ databases">
        <authorList>
            <person name="Chiriac C."/>
            <person name="Salcher M."/>
            <person name="Ghai R."/>
            <person name="Kavagutti S V."/>
        </authorList>
    </citation>
    <scope>NUCLEOTIDE SEQUENCE</scope>
</reference>
<dbReference type="InterPro" id="IPR002033">
    <property type="entry name" value="TatC"/>
</dbReference>
<dbReference type="PANTHER" id="PTHR30371:SF0">
    <property type="entry name" value="SEC-INDEPENDENT PROTEIN TRANSLOCASE PROTEIN TATC, CHLOROPLASTIC-RELATED"/>
    <property type="match status" value="1"/>
</dbReference>
<evidence type="ECO:0000256" key="4">
    <source>
        <dbReference type="ARBA" id="ARBA00023136"/>
    </source>
</evidence>
<dbReference type="EMBL" id="CAFBAA010000007">
    <property type="protein sequence ID" value="CAB4841741.1"/>
    <property type="molecule type" value="Genomic_DNA"/>
</dbReference>
<comment type="subcellular location">
    <subcellularLocation>
        <location evidence="1">Membrane</location>
        <topology evidence="1">Multi-pass membrane protein</topology>
    </subcellularLocation>
</comment>
<feature type="transmembrane region" description="Helical" evidence="5">
    <location>
        <begin position="14"/>
        <end position="32"/>
    </location>
</feature>
<dbReference type="GO" id="GO:0043953">
    <property type="term" value="P:protein transport by the Tat complex"/>
    <property type="evidence" value="ECO:0007669"/>
    <property type="project" value="TreeGrafter"/>
</dbReference>
<accession>A0A6J6MMC9</accession>
<keyword evidence="4 5" id="KW-0472">Membrane</keyword>
<evidence type="ECO:0000256" key="3">
    <source>
        <dbReference type="ARBA" id="ARBA00022989"/>
    </source>
</evidence>
<evidence type="ECO:0000256" key="5">
    <source>
        <dbReference type="SAM" id="Phobius"/>
    </source>
</evidence>
<keyword evidence="2 5" id="KW-0812">Transmembrane</keyword>
<dbReference type="Pfam" id="PF00902">
    <property type="entry name" value="TatC"/>
    <property type="match status" value="1"/>
</dbReference>
<evidence type="ECO:0000313" key="7">
    <source>
        <dbReference type="EMBL" id="CAB4841741.1"/>
    </source>
</evidence>
<feature type="transmembrane region" description="Helical" evidence="5">
    <location>
        <begin position="104"/>
        <end position="126"/>
    </location>
</feature>
<feature type="transmembrane region" description="Helical" evidence="5">
    <location>
        <begin position="186"/>
        <end position="204"/>
    </location>
</feature>
<dbReference type="PRINTS" id="PR01840">
    <property type="entry name" value="TATCFAMILY"/>
</dbReference>
<dbReference type="GO" id="GO:0009977">
    <property type="term" value="F:proton motive force dependent protein transmembrane transporter activity"/>
    <property type="evidence" value="ECO:0007669"/>
    <property type="project" value="TreeGrafter"/>
</dbReference>
<evidence type="ECO:0000256" key="2">
    <source>
        <dbReference type="ARBA" id="ARBA00022692"/>
    </source>
</evidence>
<proteinExistence type="inferred from homology"/>
<feature type="transmembrane region" description="Helical" evidence="5">
    <location>
        <begin position="210"/>
        <end position="233"/>
    </location>
</feature>
<feature type="transmembrane region" description="Helical" evidence="5">
    <location>
        <begin position="153"/>
        <end position="174"/>
    </location>
</feature>
<dbReference type="PANTHER" id="PTHR30371">
    <property type="entry name" value="SEC-INDEPENDENT PROTEIN TRANSLOCASE PROTEIN TATC"/>
    <property type="match status" value="1"/>
</dbReference>
<evidence type="ECO:0000256" key="1">
    <source>
        <dbReference type="ARBA" id="ARBA00004141"/>
    </source>
</evidence>